<feature type="compositionally biased region" description="Basic residues" evidence="1">
    <location>
        <begin position="379"/>
        <end position="397"/>
    </location>
</feature>
<protein>
    <submittedName>
        <fullName evidence="2">Uncharacterized protein</fullName>
    </submittedName>
</protein>
<evidence type="ECO:0000313" key="2">
    <source>
        <dbReference type="EMBL" id="OAF71252.1"/>
    </source>
</evidence>
<feature type="region of interest" description="Disordered" evidence="1">
    <location>
        <begin position="376"/>
        <end position="397"/>
    </location>
</feature>
<dbReference type="OrthoDB" id="6281554at2759"/>
<accession>A0A177BC90</accession>
<feature type="region of interest" description="Disordered" evidence="1">
    <location>
        <begin position="80"/>
        <end position="99"/>
    </location>
</feature>
<comment type="caution">
    <text evidence="2">The sequence shown here is derived from an EMBL/GenBank/DDBJ whole genome shotgun (WGS) entry which is preliminary data.</text>
</comment>
<dbReference type="Proteomes" id="UP000078046">
    <property type="component" value="Unassembled WGS sequence"/>
</dbReference>
<dbReference type="EMBL" id="LWCA01000067">
    <property type="protein sequence ID" value="OAF71252.1"/>
    <property type="molecule type" value="Genomic_DNA"/>
</dbReference>
<proteinExistence type="predicted"/>
<sequence length="397" mass="46304">MIDSKDVVNDGYENTPSFSKKEILKNEKNLVLWKEYIQFLFRHTAICTLKYNNIENYEICNILKCLEKLTDLLILNKPKKKKKKKSGKKKGKTSSNSSRSASAKKIYLNSMKKIYDSLHLFIQCHNIAEFQILKNFVDVASRIRSLILISRPFIKSLCRNSVQDQNIILKVLDYAKGFSLRNYDYTNILYQDSFEESDFFIKIAKKFTDGTNDKYDPKDVKSFVIKFMPLYKIRQYAAWIVAIRTSLSFFTKFLKMVTLSLKIPLLPLCHLENNLKCMTVQDFVVARNIHNMMNKTCNYFHDSNSANQYLAEINNSSTENAYKSDLIEQHLPDDNDVAIENLTSQILDSIKLENLQIFDPISKDLFIIPNEPLIETKTKRSKKSKSKQTKPKKKKRK</sequence>
<dbReference type="AlphaFoldDB" id="A0A177BC90"/>
<feature type="compositionally biased region" description="Basic residues" evidence="1">
    <location>
        <begin position="80"/>
        <end position="92"/>
    </location>
</feature>
<name>A0A177BC90_9BILA</name>
<keyword evidence="3" id="KW-1185">Reference proteome</keyword>
<organism evidence="2 3">
    <name type="scientific">Intoshia linei</name>
    <dbReference type="NCBI Taxonomy" id="1819745"/>
    <lineage>
        <taxon>Eukaryota</taxon>
        <taxon>Metazoa</taxon>
        <taxon>Spiralia</taxon>
        <taxon>Lophotrochozoa</taxon>
        <taxon>Mesozoa</taxon>
        <taxon>Orthonectida</taxon>
        <taxon>Rhopaluridae</taxon>
        <taxon>Intoshia</taxon>
    </lineage>
</organism>
<gene>
    <name evidence="2" type="ORF">A3Q56_00957</name>
</gene>
<evidence type="ECO:0000256" key="1">
    <source>
        <dbReference type="SAM" id="MobiDB-lite"/>
    </source>
</evidence>
<reference evidence="2 3" key="1">
    <citation type="submission" date="2016-04" db="EMBL/GenBank/DDBJ databases">
        <title>The genome of Intoshia linei affirms orthonectids as highly simplified spiralians.</title>
        <authorList>
            <person name="Mikhailov K.V."/>
            <person name="Slusarev G.S."/>
            <person name="Nikitin M.A."/>
            <person name="Logacheva M.D."/>
            <person name="Penin A."/>
            <person name="Aleoshin V."/>
            <person name="Panchin Y.V."/>
        </authorList>
    </citation>
    <scope>NUCLEOTIDE SEQUENCE [LARGE SCALE GENOMIC DNA]</scope>
    <source>
        <strain evidence="2">Intl2013</strain>
        <tissue evidence="2">Whole animal</tissue>
    </source>
</reference>
<evidence type="ECO:0000313" key="3">
    <source>
        <dbReference type="Proteomes" id="UP000078046"/>
    </source>
</evidence>